<feature type="disulfide bond" evidence="5">
    <location>
        <begin position="164"/>
        <end position="183"/>
    </location>
</feature>
<keyword evidence="8" id="KW-0812">Transmembrane</keyword>
<dbReference type="InterPro" id="IPR000716">
    <property type="entry name" value="Thyroglobulin_1"/>
</dbReference>
<organism evidence="10 11">
    <name type="scientific">Phoxinus phoxinus</name>
    <name type="common">Eurasian minnow</name>
    <dbReference type="NCBI Taxonomy" id="58324"/>
    <lineage>
        <taxon>Eukaryota</taxon>
        <taxon>Metazoa</taxon>
        <taxon>Chordata</taxon>
        <taxon>Craniata</taxon>
        <taxon>Vertebrata</taxon>
        <taxon>Euteleostomi</taxon>
        <taxon>Actinopterygii</taxon>
        <taxon>Neopterygii</taxon>
        <taxon>Teleostei</taxon>
        <taxon>Ostariophysi</taxon>
        <taxon>Cypriniformes</taxon>
        <taxon>Leuciscidae</taxon>
        <taxon>Phoxininae</taxon>
        <taxon>Phoxinus</taxon>
    </lineage>
</organism>
<evidence type="ECO:0000313" key="10">
    <source>
        <dbReference type="EMBL" id="KAK7143784.1"/>
    </source>
</evidence>
<keyword evidence="8" id="KW-0472">Membrane</keyword>
<dbReference type="Pfam" id="PF09307">
    <property type="entry name" value="MHC2-interact"/>
    <property type="match status" value="1"/>
</dbReference>
<sequence length="199" mass="21810">MSTDSTDAPLLRTQSEQTSINMGPQGGRSNSRALKVAGVTLLAAILIAGQAFTAYTMYSHREQLNTLERRNDRLHELSRKFVMRSQGVPMKMQLPMSSLALTLDDSPKEKDSSSPKPEPSVLSQCLKEAAGVVKSPLPSFRPRCDENGDYQLQQCWDETNWCWCVDKSGVQTPGSLNNGTVQCPADAKVTEPLLGKDGH</sequence>
<gene>
    <name evidence="10" type="ORF">R3I93_014822</name>
</gene>
<evidence type="ECO:0000259" key="9">
    <source>
        <dbReference type="PROSITE" id="PS51162"/>
    </source>
</evidence>
<evidence type="ECO:0000256" key="4">
    <source>
        <dbReference type="ARBA" id="ARBA00023157"/>
    </source>
</evidence>
<feature type="transmembrane region" description="Helical" evidence="8">
    <location>
        <begin position="36"/>
        <end position="58"/>
    </location>
</feature>
<name>A0AAN9CRB7_9TELE</name>
<dbReference type="InterPro" id="IPR043530">
    <property type="entry name" value="CD74_antigen"/>
</dbReference>
<dbReference type="GO" id="GO:0019882">
    <property type="term" value="P:antigen processing and presentation"/>
    <property type="evidence" value="ECO:0007669"/>
    <property type="project" value="InterPro"/>
</dbReference>
<dbReference type="Gene3D" id="4.10.800.10">
    <property type="entry name" value="Thyroglobulin type-1"/>
    <property type="match status" value="1"/>
</dbReference>
<dbReference type="GO" id="GO:0005615">
    <property type="term" value="C:extracellular space"/>
    <property type="evidence" value="ECO:0007669"/>
    <property type="project" value="TreeGrafter"/>
</dbReference>
<dbReference type="GO" id="GO:0035718">
    <property type="term" value="F:macrophage migration inhibitory factor binding"/>
    <property type="evidence" value="ECO:0007669"/>
    <property type="project" value="InterPro"/>
</dbReference>
<keyword evidence="2" id="KW-0964">Secreted</keyword>
<comment type="caution">
    <text evidence="10">The sequence shown here is derived from an EMBL/GenBank/DDBJ whole genome shotgun (WGS) entry which is preliminary data.</text>
</comment>
<dbReference type="PANTHER" id="PTHR12352">
    <property type="entry name" value="SECRETED MODULAR CALCIUM-BINDING PROTEIN"/>
    <property type="match status" value="1"/>
</dbReference>
<dbReference type="GO" id="GO:0006955">
    <property type="term" value="P:immune response"/>
    <property type="evidence" value="ECO:0007669"/>
    <property type="project" value="InterPro"/>
</dbReference>
<reference evidence="10 11" key="1">
    <citation type="submission" date="2024-02" db="EMBL/GenBank/DDBJ databases">
        <title>Chromosome-level genome assembly of the Eurasian Minnow (Phoxinus phoxinus).</title>
        <authorList>
            <person name="Oriowo T.O."/>
            <person name="Martin S."/>
            <person name="Stange M."/>
            <person name="Chrysostomakis Y."/>
            <person name="Brown T."/>
            <person name="Winkler S."/>
            <person name="Kukowka S."/>
            <person name="Myers E.W."/>
            <person name="Bohne A."/>
        </authorList>
    </citation>
    <scope>NUCLEOTIDE SEQUENCE [LARGE SCALE GENOMIC DNA]</scope>
    <source>
        <strain evidence="10">ZFMK-TIS-60720</strain>
        <tissue evidence="10">Whole Organism</tissue>
    </source>
</reference>
<evidence type="ECO:0000313" key="11">
    <source>
        <dbReference type="Proteomes" id="UP001364617"/>
    </source>
</evidence>
<dbReference type="InterPro" id="IPR015386">
    <property type="entry name" value="MHC_II-assoc_invar/CLIP_MHC-bd"/>
</dbReference>
<protein>
    <recommendedName>
        <fullName evidence="9">Thyroglobulin type-1 domain-containing protein</fullName>
    </recommendedName>
</protein>
<feature type="disulfide bond" evidence="5 6">
    <location>
        <begin position="125"/>
        <end position="144"/>
    </location>
</feature>
<dbReference type="PANTHER" id="PTHR12352:SF3">
    <property type="entry name" value="NIDOGEN-2"/>
    <property type="match status" value="1"/>
</dbReference>
<evidence type="ECO:0000256" key="6">
    <source>
        <dbReference type="PROSITE-ProRule" id="PRU00500"/>
    </source>
</evidence>
<dbReference type="GO" id="GO:0016020">
    <property type="term" value="C:membrane"/>
    <property type="evidence" value="ECO:0007669"/>
    <property type="project" value="InterPro"/>
</dbReference>
<comment type="subcellular location">
    <subcellularLocation>
        <location evidence="1">Secreted</location>
    </subcellularLocation>
</comment>
<feature type="region of interest" description="Disordered" evidence="7">
    <location>
        <begin position="1"/>
        <end position="29"/>
    </location>
</feature>
<evidence type="ECO:0000256" key="3">
    <source>
        <dbReference type="ARBA" id="ARBA00022737"/>
    </source>
</evidence>
<dbReference type="GO" id="GO:0006886">
    <property type="term" value="P:intracellular protein transport"/>
    <property type="evidence" value="ECO:0007669"/>
    <property type="project" value="InterPro"/>
</dbReference>
<dbReference type="AlphaFoldDB" id="A0AAN9CRB7"/>
<evidence type="ECO:0000256" key="7">
    <source>
        <dbReference type="SAM" id="MobiDB-lite"/>
    </source>
</evidence>
<keyword evidence="4 5" id="KW-1015">Disulfide bond</keyword>
<dbReference type="SMART" id="SM00211">
    <property type="entry name" value="TY"/>
    <property type="match status" value="1"/>
</dbReference>
<dbReference type="PROSITE" id="PS00484">
    <property type="entry name" value="THYROGLOBULIN_1_1"/>
    <property type="match status" value="1"/>
</dbReference>
<evidence type="ECO:0000256" key="2">
    <source>
        <dbReference type="ARBA" id="ARBA00022525"/>
    </source>
</evidence>
<dbReference type="Proteomes" id="UP001364617">
    <property type="component" value="Unassembled WGS sequence"/>
</dbReference>
<accession>A0AAN9CRB7</accession>
<comment type="caution">
    <text evidence="6">Lacks conserved residue(s) required for the propagation of feature annotation.</text>
</comment>
<keyword evidence="8" id="KW-1133">Transmembrane helix</keyword>
<dbReference type="PROSITE" id="PS51162">
    <property type="entry name" value="THYROGLOBULIN_1_2"/>
    <property type="match status" value="1"/>
</dbReference>
<evidence type="ECO:0000256" key="8">
    <source>
        <dbReference type="SAM" id="Phobius"/>
    </source>
</evidence>
<keyword evidence="3" id="KW-0677">Repeat</keyword>
<evidence type="ECO:0000256" key="1">
    <source>
        <dbReference type="ARBA" id="ARBA00004613"/>
    </source>
</evidence>
<dbReference type="InterPro" id="IPR051950">
    <property type="entry name" value="Dev_reg/Prot_inhib"/>
</dbReference>
<evidence type="ECO:0000256" key="5">
    <source>
        <dbReference type="PIRSR" id="PIRSR001992-1"/>
    </source>
</evidence>
<feature type="disulfide bond" evidence="5 6">
    <location>
        <begin position="155"/>
        <end position="162"/>
    </location>
</feature>
<dbReference type="PIRSF" id="PIRSF001992">
    <property type="entry name" value="CD74_antigen"/>
    <property type="match status" value="1"/>
</dbReference>
<dbReference type="GO" id="GO:0042289">
    <property type="term" value="F:MHC class II protein binding"/>
    <property type="evidence" value="ECO:0007669"/>
    <property type="project" value="InterPro"/>
</dbReference>
<dbReference type="InterPro" id="IPR036857">
    <property type="entry name" value="Thyroglobulin_1_sf"/>
</dbReference>
<dbReference type="SUPFAM" id="SSF57610">
    <property type="entry name" value="Thyroglobulin type-1 domain"/>
    <property type="match status" value="1"/>
</dbReference>
<keyword evidence="11" id="KW-1185">Reference proteome</keyword>
<feature type="domain" description="Thyroglobulin type-1" evidence="9">
    <location>
        <begin position="122"/>
        <end position="183"/>
    </location>
</feature>
<dbReference type="CDD" id="cd00191">
    <property type="entry name" value="TY"/>
    <property type="match status" value="1"/>
</dbReference>
<dbReference type="Pfam" id="PF00086">
    <property type="entry name" value="Thyroglobulin_1"/>
    <property type="match status" value="1"/>
</dbReference>
<dbReference type="EMBL" id="JAYKXH010000015">
    <property type="protein sequence ID" value="KAK7143784.1"/>
    <property type="molecule type" value="Genomic_DNA"/>
</dbReference>
<proteinExistence type="predicted"/>